<keyword evidence="3" id="KW-1185">Reference proteome</keyword>
<accession>A0A5C4SRE7</accession>
<reference evidence="2 3" key="1">
    <citation type="submission" date="2019-05" db="EMBL/GenBank/DDBJ databases">
        <title>Tamlana fucoidanivorans sp. nov., isolated from the surface of algae collected from Fujian province in China.</title>
        <authorList>
            <person name="Li J."/>
        </authorList>
    </citation>
    <scope>NUCLEOTIDE SEQUENCE [LARGE SCALE GENOMIC DNA]</scope>
    <source>
        <strain evidence="2 3">CW2-9</strain>
    </source>
</reference>
<evidence type="ECO:0000256" key="1">
    <source>
        <dbReference type="SAM" id="SignalP"/>
    </source>
</evidence>
<evidence type="ECO:0000313" key="3">
    <source>
        <dbReference type="Proteomes" id="UP000308713"/>
    </source>
</evidence>
<name>A0A5C4SRE7_9FLAO</name>
<feature type="chain" id="PRO_5022907795" evidence="1">
    <location>
        <begin position="19"/>
        <end position="186"/>
    </location>
</feature>
<evidence type="ECO:0000313" key="2">
    <source>
        <dbReference type="EMBL" id="TNJ46419.1"/>
    </source>
</evidence>
<keyword evidence="1" id="KW-0732">Signal</keyword>
<dbReference type="OrthoDB" id="1144137at2"/>
<proteinExistence type="predicted"/>
<dbReference type="RefSeq" id="WP_139694790.1">
    <property type="nucleotide sequence ID" value="NZ_CP074074.1"/>
</dbReference>
<dbReference type="Proteomes" id="UP000308713">
    <property type="component" value="Unassembled WGS sequence"/>
</dbReference>
<comment type="caution">
    <text evidence="2">The sequence shown here is derived from an EMBL/GenBank/DDBJ whole genome shotgun (WGS) entry which is preliminary data.</text>
</comment>
<dbReference type="AlphaFoldDB" id="A0A5C4SRE7"/>
<sequence length="186" mass="21390">MKKIVFVLAILISGTVMAQEEPTEIKEESKVKTIKYKDGKETKEKKLKVVTRETANVELDKRDAHKVNQKRIDATKKVEKVIMIDDDSDEAFDVLTKTTYFVKGDDNYKFIPNNNGFDIAFDNDNNRFVKVGKAWSSQAKGNYIVRGKMHNGIGYFDTAGNFVIEYYDEKSQSIKTKVYKKRNPDL</sequence>
<organism evidence="2 3">
    <name type="scientific">Allotamlana fucoidanivorans</name>
    <dbReference type="NCBI Taxonomy" id="2583814"/>
    <lineage>
        <taxon>Bacteria</taxon>
        <taxon>Pseudomonadati</taxon>
        <taxon>Bacteroidota</taxon>
        <taxon>Flavobacteriia</taxon>
        <taxon>Flavobacteriales</taxon>
        <taxon>Flavobacteriaceae</taxon>
        <taxon>Allotamlana</taxon>
    </lineage>
</organism>
<protein>
    <submittedName>
        <fullName evidence="2">Uncharacterized protein</fullName>
    </submittedName>
</protein>
<feature type="signal peptide" evidence="1">
    <location>
        <begin position="1"/>
        <end position="18"/>
    </location>
</feature>
<gene>
    <name evidence="2" type="ORF">FGF67_01995</name>
</gene>
<dbReference type="EMBL" id="VDCS01000002">
    <property type="protein sequence ID" value="TNJ46419.1"/>
    <property type="molecule type" value="Genomic_DNA"/>
</dbReference>